<sequence>MKNWGIWKQENEYKKLFYSGIINGIGNLAMRMHTSSVMGGAAEIIAYGTAVKVTKTV</sequence>
<protein>
    <submittedName>
        <fullName evidence="1">Uncharacterized protein</fullName>
    </submittedName>
</protein>
<accession>A0A1H9KY55</accession>
<dbReference type="EMBL" id="FOES01000042">
    <property type="protein sequence ID" value="SER04086.1"/>
    <property type="molecule type" value="Genomic_DNA"/>
</dbReference>
<keyword evidence="2" id="KW-1185">Reference proteome</keyword>
<organism evidence="1 2">
    <name type="scientific">Piscibacillus halophilus</name>
    <dbReference type="NCBI Taxonomy" id="571933"/>
    <lineage>
        <taxon>Bacteria</taxon>
        <taxon>Bacillati</taxon>
        <taxon>Bacillota</taxon>
        <taxon>Bacilli</taxon>
        <taxon>Bacillales</taxon>
        <taxon>Bacillaceae</taxon>
        <taxon>Piscibacillus</taxon>
    </lineage>
</organism>
<dbReference type="STRING" id="571933.SAMN05216362_1426"/>
<evidence type="ECO:0000313" key="1">
    <source>
        <dbReference type="EMBL" id="SER04086.1"/>
    </source>
</evidence>
<dbReference type="AlphaFoldDB" id="A0A1H9KY55"/>
<dbReference type="SUPFAM" id="SSF117782">
    <property type="entry name" value="YbjQ-like"/>
    <property type="match status" value="1"/>
</dbReference>
<evidence type="ECO:0000313" key="2">
    <source>
        <dbReference type="Proteomes" id="UP000199427"/>
    </source>
</evidence>
<dbReference type="Proteomes" id="UP000199427">
    <property type="component" value="Unassembled WGS sequence"/>
</dbReference>
<gene>
    <name evidence="1" type="ORF">SAMN05216362_1426</name>
</gene>
<reference evidence="1 2" key="1">
    <citation type="submission" date="2016-10" db="EMBL/GenBank/DDBJ databases">
        <authorList>
            <person name="de Groot N.N."/>
        </authorList>
    </citation>
    <scope>NUCLEOTIDE SEQUENCE [LARGE SCALE GENOMIC DNA]</scope>
    <source>
        <strain evidence="1 2">DSM 21633</strain>
    </source>
</reference>
<proteinExistence type="predicted"/>
<dbReference type="OrthoDB" id="9796448at2"/>
<dbReference type="RefSeq" id="WP_143063845.1">
    <property type="nucleotide sequence ID" value="NZ_FOES01000042.1"/>
</dbReference>
<dbReference type="InterPro" id="IPR035439">
    <property type="entry name" value="UPF0145_dom_sf"/>
</dbReference>
<name>A0A1H9KY55_9BACI</name>